<evidence type="ECO:0000313" key="2">
    <source>
        <dbReference type="Proteomes" id="UP000030689"/>
    </source>
</evidence>
<dbReference type="AlphaFoldDB" id="V4MCK1"/>
<dbReference type="OMA" id="NIPDEWI"/>
<dbReference type="InterPro" id="IPR028919">
    <property type="entry name" value="Viral_movement"/>
</dbReference>
<proteinExistence type="predicted"/>
<dbReference type="PANTHER" id="PTHR47599">
    <property type="entry name" value="CELL-TO-CELL MOVEMENT PROTEIN"/>
    <property type="match status" value="1"/>
</dbReference>
<organism evidence="1 2">
    <name type="scientific">Eutrema salsugineum</name>
    <name type="common">Saltwater cress</name>
    <name type="synonym">Sisymbrium salsugineum</name>
    <dbReference type="NCBI Taxonomy" id="72664"/>
    <lineage>
        <taxon>Eukaryota</taxon>
        <taxon>Viridiplantae</taxon>
        <taxon>Streptophyta</taxon>
        <taxon>Embryophyta</taxon>
        <taxon>Tracheophyta</taxon>
        <taxon>Spermatophyta</taxon>
        <taxon>Magnoliopsida</taxon>
        <taxon>eudicotyledons</taxon>
        <taxon>Gunneridae</taxon>
        <taxon>Pentapetalae</taxon>
        <taxon>rosids</taxon>
        <taxon>malvids</taxon>
        <taxon>Brassicales</taxon>
        <taxon>Brassicaceae</taxon>
        <taxon>Eutremeae</taxon>
        <taxon>Eutrema</taxon>
    </lineage>
</organism>
<dbReference type="PANTHER" id="PTHR47599:SF2">
    <property type="match status" value="1"/>
</dbReference>
<dbReference type="Proteomes" id="UP000030689">
    <property type="component" value="Unassembled WGS sequence"/>
</dbReference>
<name>V4MCK1_EUTSA</name>
<dbReference type="Pfam" id="PF01107">
    <property type="entry name" value="MP"/>
    <property type="match status" value="1"/>
</dbReference>
<accession>V4MCK1</accession>
<dbReference type="Gramene" id="ESQ50203">
    <property type="protein sequence ID" value="ESQ50203"/>
    <property type="gene ID" value="EUTSA_v10002191mg"/>
</dbReference>
<sequence length="245" mass="28244">MSLFKRSTSNRSESTSYSRSDTILRDKIFKIFEDPLLSSIESSLCTGPISFDCYPNFTVSLKDKNISKSLVLQVKTHNYEMIEGFILIAIIFSVHYKAMMSAFSSNVKFSSKKGETLLLQTDLSRSKSITPRSIQWKEINIPDEWILEGVVQPKPTKPNEPLELSTRLKHIEQFHDGKVKLYFIRNHYENIDDYTCEFSSLPETIDLGRVSQLAQDFSRMENCPKFQPRFSTSDIPNSVLRNVDF</sequence>
<protein>
    <submittedName>
        <fullName evidence="1">Uncharacterized protein</fullName>
    </submittedName>
</protein>
<gene>
    <name evidence="1" type="ORF">EUTSA_v10002191mg</name>
</gene>
<keyword evidence="2" id="KW-1185">Reference proteome</keyword>
<dbReference type="EMBL" id="KI517398">
    <property type="protein sequence ID" value="ESQ50203.1"/>
    <property type="molecule type" value="Genomic_DNA"/>
</dbReference>
<dbReference type="InterPro" id="IPR051596">
    <property type="entry name" value="Caulimoviridae_Movement"/>
</dbReference>
<evidence type="ECO:0000313" key="1">
    <source>
        <dbReference type="EMBL" id="ESQ50203.1"/>
    </source>
</evidence>
<dbReference type="KEGG" id="eus:EUTSA_v10002191mg"/>
<reference evidence="1 2" key="1">
    <citation type="journal article" date="2013" name="Front. Plant Sci.">
        <title>The Reference Genome of the Halophytic Plant Eutrema salsugineum.</title>
        <authorList>
            <person name="Yang R."/>
            <person name="Jarvis D.E."/>
            <person name="Chen H."/>
            <person name="Beilstein M.A."/>
            <person name="Grimwood J."/>
            <person name="Jenkins J."/>
            <person name="Shu S."/>
            <person name="Prochnik S."/>
            <person name="Xin M."/>
            <person name="Ma C."/>
            <person name="Schmutz J."/>
            <person name="Wing R.A."/>
            <person name="Mitchell-Olds T."/>
            <person name="Schumaker K.S."/>
            <person name="Wang X."/>
        </authorList>
    </citation>
    <scope>NUCLEOTIDE SEQUENCE [LARGE SCALE GENOMIC DNA]</scope>
</reference>